<dbReference type="STRING" id="1380566.A0A179F3G0"/>
<comment type="caution">
    <text evidence="2">The sequence shown here is derived from an EMBL/GenBank/DDBJ whole genome shotgun (WGS) entry which is preliminary data.</text>
</comment>
<gene>
    <name evidence="2" type="ORF">VFPPC_03913</name>
</gene>
<keyword evidence="3" id="KW-1185">Reference proteome</keyword>
<accession>A0A179F3G0</accession>
<sequence length="354" mass="39531">MSLLRLPPETLTQIFNQLGSAFFQKDIGRLFICKHWFEYALPVYFKCITLSQQTLSSLAAPGMIERQSSLKASLEALKLELGGYYAYLRLTHSTHGNDSNALGVTAPNDEPTANTSMTTWKDSLDNALKQLSSITQQSHKLRTFHIRAWNYPSPNPLDSPEDYLSLPTIKALLSVESLSVLVVDLTVGLMDSPGEQENAYHICPAIGTLLSTLRTLHLRMRTICPEVLKLRDSKDSLRLSEVVINLSLMTDVAETTSASHSQRCKPQDEGLPALKADIREQVEALASRMACPKLIRILTHSLPQFELQSLDVLTGKTMILDDDMAWNDDGKMIEEESGSESELSDDEFETWLDD</sequence>
<evidence type="ECO:0008006" key="4">
    <source>
        <dbReference type="Google" id="ProtNLM"/>
    </source>
</evidence>
<reference evidence="2 3" key="1">
    <citation type="journal article" date="2016" name="PLoS Pathog.">
        <title>Biosynthesis of antibiotic leucinostatins in bio-control fungus Purpureocillium lilacinum and their inhibition on phytophthora revealed by genome mining.</title>
        <authorList>
            <person name="Wang G."/>
            <person name="Liu Z."/>
            <person name="Lin R."/>
            <person name="Li E."/>
            <person name="Mao Z."/>
            <person name="Ling J."/>
            <person name="Yang Y."/>
            <person name="Yin W.B."/>
            <person name="Xie B."/>
        </authorList>
    </citation>
    <scope>NUCLEOTIDE SEQUENCE [LARGE SCALE GENOMIC DNA]</scope>
    <source>
        <strain evidence="2">170</strain>
    </source>
</reference>
<proteinExistence type="predicted"/>
<dbReference type="Proteomes" id="UP000078397">
    <property type="component" value="Unassembled WGS sequence"/>
</dbReference>
<evidence type="ECO:0000313" key="2">
    <source>
        <dbReference type="EMBL" id="OAQ59703.1"/>
    </source>
</evidence>
<protein>
    <recommendedName>
        <fullName evidence="4">F-box domain-containing protein</fullName>
    </recommendedName>
</protein>
<dbReference type="EMBL" id="LSBJ02000002">
    <property type="protein sequence ID" value="OAQ59703.1"/>
    <property type="molecule type" value="Genomic_DNA"/>
</dbReference>
<dbReference type="OrthoDB" id="3637487at2759"/>
<feature type="region of interest" description="Disordered" evidence="1">
    <location>
        <begin position="334"/>
        <end position="354"/>
    </location>
</feature>
<dbReference type="AlphaFoldDB" id="A0A179F3G0"/>
<dbReference type="RefSeq" id="XP_018137696.1">
    <property type="nucleotide sequence ID" value="XM_018283357.1"/>
</dbReference>
<feature type="compositionally biased region" description="Acidic residues" evidence="1">
    <location>
        <begin position="335"/>
        <end position="354"/>
    </location>
</feature>
<dbReference type="GeneID" id="28847351"/>
<evidence type="ECO:0000256" key="1">
    <source>
        <dbReference type="SAM" id="MobiDB-lite"/>
    </source>
</evidence>
<dbReference type="KEGG" id="pchm:VFPPC_03913"/>
<organism evidence="2 3">
    <name type="scientific">Pochonia chlamydosporia 170</name>
    <dbReference type="NCBI Taxonomy" id="1380566"/>
    <lineage>
        <taxon>Eukaryota</taxon>
        <taxon>Fungi</taxon>
        <taxon>Dikarya</taxon>
        <taxon>Ascomycota</taxon>
        <taxon>Pezizomycotina</taxon>
        <taxon>Sordariomycetes</taxon>
        <taxon>Hypocreomycetidae</taxon>
        <taxon>Hypocreales</taxon>
        <taxon>Clavicipitaceae</taxon>
        <taxon>Pochonia</taxon>
    </lineage>
</organism>
<name>A0A179F3G0_METCM</name>
<evidence type="ECO:0000313" key="3">
    <source>
        <dbReference type="Proteomes" id="UP000078397"/>
    </source>
</evidence>